<sequence>MTTDYSLSSNNWKTENNIITQKQFNGCYRAIQSNDLNGASFWLSQIEKQFLAEKAKAAQHNAKLHELRQLAFQMIVYSATSRSPALVSKEKDLFQGHCTEHKVLRKILRQIYSHDLVNFRIPDILRFYQAMSIENERLQCIETEGMVQSMITMYQQQIIDEVRLLAYFKRLDDYEITKYFYGMEIVYSPNGYIYVVCCFQKIVNMMMHINKRFVHEVFMCTSDKELYEMTIPEICWEAAVAHSSRFQAIFRFRVWSIWEERRYIKSFPSYQIWELHRLEGDPGLQFSPFKKENFHEAKERYDAAREFFIEAQKLHQSSATLSCSGKVILANYLCSMLEDDETEYTLLQKFLTNMNIGPVGQQAKDDVNSEDLLMAGLQLNQEARWAYRESSHTRMFSDATRNVLVGVCQRK</sequence>
<keyword evidence="2" id="KW-1185">Reference proteome</keyword>
<dbReference type="EMBL" id="JANAVB010026417">
    <property type="protein sequence ID" value="KAJ6819192.1"/>
    <property type="molecule type" value="Genomic_DNA"/>
</dbReference>
<dbReference type="AlphaFoldDB" id="A0AAX6FS21"/>
<accession>A0AAX6FS21</accession>
<name>A0AAX6FS21_IRIPA</name>
<proteinExistence type="predicted"/>
<evidence type="ECO:0000313" key="2">
    <source>
        <dbReference type="Proteomes" id="UP001140949"/>
    </source>
</evidence>
<organism evidence="1 2">
    <name type="scientific">Iris pallida</name>
    <name type="common">Sweet iris</name>
    <dbReference type="NCBI Taxonomy" id="29817"/>
    <lineage>
        <taxon>Eukaryota</taxon>
        <taxon>Viridiplantae</taxon>
        <taxon>Streptophyta</taxon>
        <taxon>Embryophyta</taxon>
        <taxon>Tracheophyta</taxon>
        <taxon>Spermatophyta</taxon>
        <taxon>Magnoliopsida</taxon>
        <taxon>Liliopsida</taxon>
        <taxon>Asparagales</taxon>
        <taxon>Iridaceae</taxon>
        <taxon>Iridoideae</taxon>
        <taxon>Irideae</taxon>
        <taxon>Iris</taxon>
    </lineage>
</organism>
<comment type="caution">
    <text evidence="1">The sequence shown here is derived from an EMBL/GenBank/DDBJ whole genome shotgun (WGS) entry which is preliminary data.</text>
</comment>
<gene>
    <name evidence="1" type="ORF">M6B38_403750</name>
</gene>
<reference evidence="1" key="2">
    <citation type="submission" date="2023-04" db="EMBL/GenBank/DDBJ databases">
        <authorList>
            <person name="Bruccoleri R.E."/>
            <person name="Oakeley E.J."/>
            <person name="Faust A.-M."/>
            <person name="Dessus-Babus S."/>
            <person name="Altorfer M."/>
            <person name="Burckhardt D."/>
            <person name="Oertli M."/>
            <person name="Naumann U."/>
            <person name="Petersen F."/>
            <person name="Wong J."/>
        </authorList>
    </citation>
    <scope>NUCLEOTIDE SEQUENCE</scope>
    <source>
        <strain evidence="1">GSM-AAB239-AS_SAM_17_03QT</strain>
        <tissue evidence="1">Leaf</tissue>
    </source>
</reference>
<evidence type="ECO:0000313" key="1">
    <source>
        <dbReference type="EMBL" id="KAJ6819192.1"/>
    </source>
</evidence>
<protein>
    <submittedName>
        <fullName evidence="1">Uncharacterized protein</fullName>
    </submittedName>
</protein>
<dbReference type="Proteomes" id="UP001140949">
    <property type="component" value="Unassembled WGS sequence"/>
</dbReference>
<reference evidence="1" key="1">
    <citation type="journal article" date="2023" name="GigaByte">
        <title>Genome assembly of the bearded iris, Iris pallida Lam.</title>
        <authorList>
            <person name="Bruccoleri R.E."/>
            <person name="Oakeley E.J."/>
            <person name="Faust A.M.E."/>
            <person name="Altorfer M."/>
            <person name="Dessus-Babus S."/>
            <person name="Burckhardt D."/>
            <person name="Oertli M."/>
            <person name="Naumann U."/>
            <person name="Petersen F."/>
            <person name="Wong J."/>
        </authorList>
    </citation>
    <scope>NUCLEOTIDE SEQUENCE</scope>
    <source>
        <strain evidence="1">GSM-AAB239-AS_SAM_17_03QT</strain>
    </source>
</reference>